<reference evidence="1 2" key="1">
    <citation type="journal article" date="2013" name="Nat. Commun.">
        <title>The evolution and pathogenic mechanisms of the rice sheath blight pathogen.</title>
        <authorList>
            <person name="Zheng A."/>
            <person name="Lin R."/>
            <person name="Xu L."/>
            <person name="Qin P."/>
            <person name="Tang C."/>
            <person name="Ai P."/>
            <person name="Zhang D."/>
            <person name="Liu Y."/>
            <person name="Sun Z."/>
            <person name="Feng H."/>
            <person name="Wang Y."/>
            <person name="Chen Y."/>
            <person name="Liang X."/>
            <person name="Fu R."/>
            <person name="Li Q."/>
            <person name="Zhang J."/>
            <person name="Yu X."/>
            <person name="Xie Z."/>
            <person name="Ding L."/>
            <person name="Guan P."/>
            <person name="Tang J."/>
            <person name="Liang Y."/>
            <person name="Wang S."/>
            <person name="Deng Q."/>
            <person name="Li S."/>
            <person name="Zhu J."/>
            <person name="Wang L."/>
            <person name="Liu H."/>
            <person name="Li P."/>
        </authorList>
    </citation>
    <scope>NUCLEOTIDE SEQUENCE [LARGE SCALE GENOMIC DNA]</scope>
    <source>
        <strain evidence="2">AG-1 IA</strain>
    </source>
</reference>
<keyword evidence="2" id="KW-1185">Reference proteome</keyword>
<name>L8WYL0_THACA</name>
<comment type="caution">
    <text evidence="1">The sequence shown here is derived from an EMBL/GenBank/DDBJ whole genome shotgun (WGS) entry which is preliminary data.</text>
</comment>
<dbReference type="AlphaFoldDB" id="L8WYL0"/>
<organism evidence="1 2">
    <name type="scientific">Thanatephorus cucumeris (strain AG1-IA)</name>
    <name type="common">Rice sheath blight fungus</name>
    <name type="synonym">Rhizoctonia solani</name>
    <dbReference type="NCBI Taxonomy" id="983506"/>
    <lineage>
        <taxon>Eukaryota</taxon>
        <taxon>Fungi</taxon>
        <taxon>Dikarya</taxon>
        <taxon>Basidiomycota</taxon>
        <taxon>Agaricomycotina</taxon>
        <taxon>Agaricomycetes</taxon>
        <taxon>Cantharellales</taxon>
        <taxon>Ceratobasidiaceae</taxon>
        <taxon>Rhizoctonia</taxon>
        <taxon>Rhizoctonia solani AG-1</taxon>
    </lineage>
</organism>
<protein>
    <submittedName>
        <fullName evidence="1">Uncharacterized protein</fullName>
    </submittedName>
</protein>
<accession>L8WYL0</accession>
<dbReference type="Proteomes" id="UP000011668">
    <property type="component" value="Unassembled WGS sequence"/>
</dbReference>
<evidence type="ECO:0000313" key="2">
    <source>
        <dbReference type="Proteomes" id="UP000011668"/>
    </source>
</evidence>
<evidence type="ECO:0000313" key="1">
    <source>
        <dbReference type="EMBL" id="ELU41454.1"/>
    </source>
</evidence>
<dbReference type="HOGENOM" id="CLU_1251418_0_0_1"/>
<gene>
    <name evidence="1" type="ORF">AG1IA_04520</name>
</gene>
<dbReference type="EMBL" id="AFRT01001055">
    <property type="protein sequence ID" value="ELU41454.1"/>
    <property type="molecule type" value="Genomic_DNA"/>
</dbReference>
<proteinExistence type="predicted"/>
<sequence>MSGTAEWMGDTAVSMSVTPWPIPFTEESITETADSMPRSTPLGFASAMKSSSIIGISITDASCPGGRCNALLACSCSCFLNASRSPGMTAKYYAPSRAPSSAYAGSREKPMFLILERGCILLWDSKLEDWLKWTEERRRTSESQFGSVVESLAVDSRRARVRVGQTMPHEPESSTHKECQYSQCELSLNHNVRVEPRQCHKADRSELIEHVARSLPPVAVP</sequence>